<evidence type="ECO:0000313" key="2">
    <source>
        <dbReference type="EMBL" id="KAK6637925.1"/>
    </source>
</evidence>
<feature type="region of interest" description="Disordered" evidence="1">
    <location>
        <begin position="1"/>
        <end position="65"/>
    </location>
</feature>
<evidence type="ECO:0000256" key="1">
    <source>
        <dbReference type="SAM" id="MobiDB-lite"/>
    </source>
</evidence>
<evidence type="ECO:0000313" key="3">
    <source>
        <dbReference type="Proteomes" id="UP001359485"/>
    </source>
</evidence>
<comment type="caution">
    <text evidence="2">The sequence shown here is derived from an EMBL/GenBank/DDBJ whole genome shotgun (WGS) entry which is preliminary data.</text>
</comment>
<name>A0ABR1B821_POLSC</name>
<keyword evidence="3" id="KW-1185">Reference proteome</keyword>
<dbReference type="EMBL" id="JAWJWF010000002">
    <property type="protein sequence ID" value="KAK6637925.1"/>
    <property type="molecule type" value="Genomic_DNA"/>
</dbReference>
<organism evidence="2 3">
    <name type="scientific">Polyplax serrata</name>
    <name type="common">Common mouse louse</name>
    <dbReference type="NCBI Taxonomy" id="468196"/>
    <lineage>
        <taxon>Eukaryota</taxon>
        <taxon>Metazoa</taxon>
        <taxon>Ecdysozoa</taxon>
        <taxon>Arthropoda</taxon>
        <taxon>Hexapoda</taxon>
        <taxon>Insecta</taxon>
        <taxon>Pterygota</taxon>
        <taxon>Neoptera</taxon>
        <taxon>Paraneoptera</taxon>
        <taxon>Psocodea</taxon>
        <taxon>Troctomorpha</taxon>
        <taxon>Phthiraptera</taxon>
        <taxon>Anoplura</taxon>
        <taxon>Polyplacidae</taxon>
        <taxon>Polyplax</taxon>
    </lineage>
</organism>
<proteinExistence type="predicted"/>
<dbReference type="Proteomes" id="UP001359485">
    <property type="component" value="Unassembled WGS sequence"/>
</dbReference>
<sequence>MTCKHRNASPTGLCLPNKEEKQEERVRHEERKNRETIPGVQVQTQASAKRKGRTGRKEKERKKTPSEYLVPDFFLTGPSFRTTYLTGTDKTFRHLQALVTSNRNHPRDGKTT</sequence>
<accession>A0ABR1B821</accession>
<reference evidence="2 3" key="1">
    <citation type="submission" date="2023-09" db="EMBL/GenBank/DDBJ databases">
        <title>Genomes of two closely related lineages of the louse Polyplax serrata with different host specificities.</title>
        <authorList>
            <person name="Martinu J."/>
            <person name="Tarabai H."/>
            <person name="Stefka J."/>
            <person name="Hypsa V."/>
        </authorList>
    </citation>
    <scope>NUCLEOTIDE SEQUENCE [LARGE SCALE GENOMIC DNA]</scope>
    <source>
        <strain evidence="2">98ZLc_SE</strain>
    </source>
</reference>
<feature type="compositionally biased region" description="Basic and acidic residues" evidence="1">
    <location>
        <begin position="17"/>
        <end position="35"/>
    </location>
</feature>
<protein>
    <submittedName>
        <fullName evidence="2">Uncharacterized protein</fullName>
    </submittedName>
</protein>
<gene>
    <name evidence="2" type="ORF">RUM44_008347</name>
</gene>
<feature type="compositionally biased region" description="Basic and acidic residues" evidence="1">
    <location>
        <begin position="55"/>
        <end position="65"/>
    </location>
</feature>